<reference evidence="12 13" key="1">
    <citation type="submission" date="2019-07" db="EMBL/GenBank/DDBJ databases">
        <title>Genomic Encyclopedia of Type Strains, Phase I: the one thousand microbial genomes (KMG-I) project.</title>
        <authorList>
            <person name="Kyrpides N."/>
        </authorList>
    </citation>
    <scope>NUCLEOTIDE SEQUENCE [LARGE SCALE GENOMIC DNA]</scope>
    <source>
        <strain evidence="12 13">DSM 6562</strain>
    </source>
</reference>
<evidence type="ECO:0000313" key="13">
    <source>
        <dbReference type="Proteomes" id="UP000323166"/>
    </source>
</evidence>
<feature type="binding site" evidence="10">
    <location>
        <position position="263"/>
    </location>
    <ligand>
        <name>NAD(+)</name>
        <dbReference type="ChEBI" id="CHEBI:57540"/>
    </ligand>
</feature>
<dbReference type="InterPro" id="IPR014026">
    <property type="entry name" value="UDP-Glc/GDP-Man_DH_dimer"/>
</dbReference>
<dbReference type="NCBIfam" id="TIGR03026">
    <property type="entry name" value="NDP-sugDHase"/>
    <property type="match status" value="1"/>
</dbReference>
<evidence type="ECO:0000256" key="9">
    <source>
        <dbReference type="PIRSR" id="PIRSR500134-2"/>
    </source>
</evidence>
<feature type="binding site" evidence="10">
    <location>
        <position position="155"/>
    </location>
    <ligand>
        <name>NAD(+)</name>
        <dbReference type="ChEBI" id="CHEBI:57540"/>
    </ligand>
</feature>
<evidence type="ECO:0000259" key="11">
    <source>
        <dbReference type="SMART" id="SM00984"/>
    </source>
</evidence>
<comment type="caution">
    <text evidence="12">The sequence shown here is derived from an EMBL/GenBank/DDBJ whole genome shotgun (WGS) entry which is preliminary data.</text>
</comment>
<evidence type="ECO:0000256" key="7">
    <source>
        <dbReference type="PIRNR" id="PIRNR000124"/>
    </source>
</evidence>
<dbReference type="GO" id="GO:0000271">
    <property type="term" value="P:polysaccharide biosynthetic process"/>
    <property type="evidence" value="ECO:0007669"/>
    <property type="project" value="InterPro"/>
</dbReference>
<dbReference type="GO" id="GO:0003979">
    <property type="term" value="F:UDP-glucose 6-dehydrogenase activity"/>
    <property type="evidence" value="ECO:0007669"/>
    <property type="project" value="UniProtKB-EC"/>
</dbReference>
<feature type="binding site" evidence="10">
    <location>
        <position position="86"/>
    </location>
    <ligand>
        <name>NAD(+)</name>
        <dbReference type="ChEBI" id="CHEBI:57540"/>
    </ligand>
</feature>
<dbReference type="Proteomes" id="UP000323166">
    <property type="component" value="Unassembled WGS sequence"/>
</dbReference>
<organism evidence="12 13">
    <name type="scientific">Desulfallas thermosapovorans DSM 6562</name>
    <dbReference type="NCBI Taxonomy" id="1121431"/>
    <lineage>
        <taxon>Bacteria</taxon>
        <taxon>Bacillati</taxon>
        <taxon>Bacillota</taxon>
        <taxon>Clostridia</taxon>
        <taxon>Eubacteriales</taxon>
        <taxon>Desulfallaceae</taxon>
        <taxon>Desulfallas</taxon>
    </lineage>
</organism>
<dbReference type="InterPro" id="IPR001732">
    <property type="entry name" value="UDP-Glc/GDP-Man_DH_N"/>
</dbReference>
<dbReference type="UniPathway" id="UPA00038">
    <property type="reaction ID" value="UER00491"/>
</dbReference>
<dbReference type="PANTHER" id="PTHR43750:SF3">
    <property type="entry name" value="UDP-GLUCOSE 6-DEHYDROGENASE TUAD"/>
    <property type="match status" value="1"/>
</dbReference>
<dbReference type="Gene3D" id="1.20.5.100">
    <property type="entry name" value="Cytochrome c1, transmembrane anchor, C-terminal"/>
    <property type="match status" value="1"/>
</dbReference>
<dbReference type="EC" id="1.1.1.22" evidence="3 7"/>
<dbReference type="Gene3D" id="3.40.50.720">
    <property type="entry name" value="NAD(P)-binding Rossmann-like Domain"/>
    <property type="match status" value="2"/>
</dbReference>
<feature type="domain" description="UDP-glucose/GDP-mannose dehydrogenase C-terminal" evidence="11">
    <location>
        <begin position="313"/>
        <end position="414"/>
    </location>
</feature>
<comment type="pathway">
    <text evidence="1">Nucleotide-sugar biosynthesis; UDP-alpha-D-glucuronate biosynthesis; UDP-alpha-D-glucuronate from UDP-alpha-D-glucose: step 1/1.</text>
</comment>
<evidence type="ECO:0000256" key="5">
    <source>
        <dbReference type="ARBA" id="ARBA00023027"/>
    </source>
</evidence>
<dbReference type="SUPFAM" id="SSF48179">
    <property type="entry name" value="6-phosphogluconate dehydrogenase C-terminal domain-like"/>
    <property type="match status" value="1"/>
</dbReference>
<dbReference type="EMBL" id="VNHM01000004">
    <property type="protein sequence ID" value="TYO96600.1"/>
    <property type="molecule type" value="Genomic_DNA"/>
</dbReference>
<dbReference type="InterPro" id="IPR014027">
    <property type="entry name" value="UDP-Glc/GDP-Man_DH_C"/>
</dbReference>
<dbReference type="PIRSF" id="PIRSF000124">
    <property type="entry name" value="UDPglc_GDPman_dh"/>
    <property type="match status" value="1"/>
</dbReference>
<evidence type="ECO:0000313" key="12">
    <source>
        <dbReference type="EMBL" id="TYO96600.1"/>
    </source>
</evidence>
<evidence type="ECO:0000256" key="1">
    <source>
        <dbReference type="ARBA" id="ARBA00004701"/>
    </source>
</evidence>
<dbReference type="InterPro" id="IPR017476">
    <property type="entry name" value="UDP-Glc/GDP-Man"/>
</dbReference>
<dbReference type="RefSeq" id="WP_166511102.1">
    <property type="nucleotide sequence ID" value="NZ_VNHM01000004.1"/>
</dbReference>
<feature type="binding site" evidence="10">
    <location>
        <position position="327"/>
    </location>
    <ligand>
        <name>NAD(+)</name>
        <dbReference type="ChEBI" id="CHEBI:57540"/>
    </ligand>
</feature>
<dbReference type="SUPFAM" id="SSF51735">
    <property type="entry name" value="NAD(P)-binding Rossmann-fold domains"/>
    <property type="match status" value="1"/>
</dbReference>
<proteinExistence type="inferred from homology"/>
<dbReference type="GO" id="GO:0051287">
    <property type="term" value="F:NAD binding"/>
    <property type="evidence" value="ECO:0007669"/>
    <property type="project" value="InterPro"/>
</dbReference>
<comment type="similarity">
    <text evidence="2 7">Belongs to the UDP-glucose/GDP-mannose dehydrogenase family.</text>
</comment>
<feature type="binding site" evidence="10">
    <location>
        <position position="121"/>
    </location>
    <ligand>
        <name>NAD(+)</name>
        <dbReference type="ChEBI" id="CHEBI:57540"/>
    </ligand>
</feature>
<feature type="active site" description="Nucleophile" evidence="8">
    <location>
        <position position="260"/>
    </location>
</feature>
<name>A0A5S4ZUD9_9FIRM</name>
<feature type="binding site" evidence="10">
    <location>
        <position position="35"/>
    </location>
    <ligand>
        <name>NAD(+)</name>
        <dbReference type="ChEBI" id="CHEBI:57540"/>
    </ligand>
</feature>
<evidence type="ECO:0000256" key="6">
    <source>
        <dbReference type="ARBA" id="ARBA00047473"/>
    </source>
</evidence>
<keyword evidence="4 7" id="KW-0560">Oxidoreductase</keyword>
<dbReference type="PANTHER" id="PTHR43750">
    <property type="entry name" value="UDP-GLUCOSE 6-DEHYDROGENASE TUAD"/>
    <property type="match status" value="1"/>
</dbReference>
<dbReference type="PIRSF" id="PIRSF500134">
    <property type="entry name" value="UDPglc_DH_bac"/>
    <property type="match status" value="1"/>
</dbReference>
<feature type="binding site" evidence="9">
    <location>
        <position position="204"/>
    </location>
    <ligand>
        <name>substrate</name>
    </ligand>
</feature>
<comment type="catalytic activity">
    <reaction evidence="6 7">
        <text>UDP-alpha-D-glucose + 2 NAD(+) + H2O = UDP-alpha-D-glucuronate + 2 NADH + 3 H(+)</text>
        <dbReference type="Rhea" id="RHEA:23596"/>
        <dbReference type="ChEBI" id="CHEBI:15377"/>
        <dbReference type="ChEBI" id="CHEBI:15378"/>
        <dbReference type="ChEBI" id="CHEBI:57540"/>
        <dbReference type="ChEBI" id="CHEBI:57945"/>
        <dbReference type="ChEBI" id="CHEBI:58052"/>
        <dbReference type="ChEBI" id="CHEBI:58885"/>
        <dbReference type="EC" id="1.1.1.22"/>
    </reaction>
</comment>
<feature type="binding site" evidence="9">
    <location>
        <position position="257"/>
    </location>
    <ligand>
        <name>substrate</name>
    </ligand>
</feature>
<protein>
    <recommendedName>
        <fullName evidence="3 7">UDP-glucose 6-dehydrogenase</fullName>
        <ecNumber evidence="3 7">1.1.1.22</ecNumber>
    </recommendedName>
</protein>
<dbReference type="Pfam" id="PF00984">
    <property type="entry name" value="UDPG_MGDP_dh"/>
    <property type="match status" value="1"/>
</dbReference>
<dbReference type="InterPro" id="IPR036291">
    <property type="entry name" value="NAD(P)-bd_dom_sf"/>
</dbReference>
<dbReference type="GO" id="GO:0006065">
    <property type="term" value="P:UDP-glucuronate biosynthetic process"/>
    <property type="evidence" value="ECO:0007669"/>
    <property type="project" value="UniProtKB-UniPathway"/>
</dbReference>
<gene>
    <name evidence="12" type="ORF">LX24_01069</name>
</gene>
<evidence type="ECO:0000256" key="10">
    <source>
        <dbReference type="PIRSR" id="PIRSR500134-3"/>
    </source>
</evidence>
<dbReference type="InterPro" id="IPR008927">
    <property type="entry name" value="6-PGluconate_DH-like_C_sf"/>
</dbReference>
<keyword evidence="13" id="KW-1185">Reference proteome</keyword>
<feature type="binding site" evidence="9">
    <location>
        <position position="320"/>
    </location>
    <ligand>
        <name>substrate</name>
    </ligand>
</feature>
<dbReference type="InterPro" id="IPR028357">
    <property type="entry name" value="UDPglc_DH_bac"/>
</dbReference>
<evidence type="ECO:0000256" key="2">
    <source>
        <dbReference type="ARBA" id="ARBA00006601"/>
    </source>
</evidence>
<feature type="binding site" evidence="9">
    <location>
        <begin position="152"/>
        <end position="155"/>
    </location>
    <ligand>
        <name>substrate</name>
    </ligand>
</feature>
<feature type="binding site" evidence="9">
    <location>
        <begin position="249"/>
        <end position="253"/>
    </location>
    <ligand>
        <name>substrate</name>
    </ligand>
</feature>
<dbReference type="Pfam" id="PF03720">
    <property type="entry name" value="UDPG_MGDP_dh_C"/>
    <property type="match status" value="1"/>
</dbReference>
<dbReference type="InterPro" id="IPR036220">
    <property type="entry name" value="UDP-Glc/GDP-Man_DH_C_sf"/>
</dbReference>
<evidence type="ECO:0000256" key="4">
    <source>
        <dbReference type="ARBA" id="ARBA00023002"/>
    </source>
</evidence>
<sequence length="456" mass="50468">MRISVVGAGYVGLATAVSLAETGNEVCVVEKEMDKLEKLKNGISPFFEPGLEQALNELIRERKISFHQDLKEKIHNSEIIFIAVGTPSLPSGEADLSGLIKVCTQIGKLMRDYKVIVIKSTVPVGTCDLAKRIIRENQEDLYDFDVVSNPEFLREGTALKDAREPSRIILGCGSKKARNIMQKLYEFVDAPVIITDLRSSEMIKYASNAFLATKISFINEIANICDKVGADIIEVARGMGKDKRIGSDFLRAGIGYGGSCFPKDTKALIQIAGHVAHDFKLLKAVVEVNNLQWKKVVEKLEFLLGDIKKKTITIWGLSFKPGTDDTREAPSILIIKEINRLGGVVQVYDPVIKGPVGGAFEGVTFCTDPYAAAEGSDAVILVTEWQEFLNIDWQRLKKGMAQPVLIDGRNVYDPHTIVANGFYYSCIGRPSVENRGFVKESMVDVYNIAEKRWNIS</sequence>
<dbReference type="SUPFAM" id="SSF52413">
    <property type="entry name" value="UDP-glucose/GDP-mannose dehydrogenase C-terminal domain"/>
    <property type="match status" value="1"/>
</dbReference>
<accession>A0A5S4ZUD9</accession>
<dbReference type="Pfam" id="PF03721">
    <property type="entry name" value="UDPG_MGDP_dh_N"/>
    <property type="match status" value="1"/>
</dbReference>
<dbReference type="SMART" id="SM00984">
    <property type="entry name" value="UDPG_MGDP_dh_C"/>
    <property type="match status" value="1"/>
</dbReference>
<evidence type="ECO:0000256" key="8">
    <source>
        <dbReference type="PIRSR" id="PIRSR500134-1"/>
    </source>
</evidence>
<evidence type="ECO:0000256" key="3">
    <source>
        <dbReference type="ARBA" id="ARBA00012954"/>
    </source>
</evidence>
<keyword evidence="5 7" id="KW-0520">NAD</keyword>
<dbReference type="AlphaFoldDB" id="A0A5S4ZUD9"/>